<feature type="domain" description="EAL" evidence="1">
    <location>
        <begin position="57"/>
        <end position="193"/>
    </location>
</feature>
<dbReference type="RefSeq" id="WP_345969690.1">
    <property type="nucleotide sequence ID" value="NZ_CP147920.1"/>
</dbReference>
<dbReference type="PIRSF" id="PIRSF003180">
    <property type="entry name" value="DiGMPpdiest_YuxH"/>
    <property type="match status" value="1"/>
</dbReference>
<evidence type="ECO:0000313" key="3">
    <source>
        <dbReference type="Proteomes" id="UP001447842"/>
    </source>
</evidence>
<dbReference type="SUPFAM" id="SSF141868">
    <property type="entry name" value="EAL domain-like"/>
    <property type="match status" value="1"/>
</dbReference>
<dbReference type="Pfam" id="PF00563">
    <property type="entry name" value="EAL"/>
    <property type="match status" value="1"/>
</dbReference>
<dbReference type="SUPFAM" id="SSF109604">
    <property type="entry name" value="HD-domain/PDEase-like"/>
    <property type="match status" value="1"/>
</dbReference>
<keyword evidence="3" id="KW-1185">Reference proteome</keyword>
<accession>A0ABZ3H7S8</accession>
<protein>
    <submittedName>
        <fullName evidence="2">EAL domain-containing protein</fullName>
    </submittedName>
</protein>
<dbReference type="InterPro" id="IPR014408">
    <property type="entry name" value="dGMP_Pdiesterase_EAL/HD-GYP"/>
</dbReference>
<evidence type="ECO:0000313" key="2">
    <source>
        <dbReference type="EMBL" id="XAU14583.1"/>
    </source>
</evidence>
<dbReference type="Proteomes" id="UP001447842">
    <property type="component" value="Chromosome"/>
</dbReference>
<name>A0ABZ3H7S8_9BACT</name>
<gene>
    <name evidence="2" type="ORF">WCY31_10050</name>
</gene>
<proteinExistence type="predicted"/>
<dbReference type="EMBL" id="CP147920">
    <property type="protein sequence ID" value="XAU14583.1"/>
    <property type="molecule type" value="Genomic_DNA"/>
</dbReference>
<sequence length="402" mass="45204">MKTTHTFARQPILDTEKNIYGYEFYYRNNVGESGFENARAATASLLVALLNQIGLQKASENRPLFINIDSSVLLTDLLLAVPPKLFVFALPADAQLGTREAEVLRKLHHSGYRFALENIDTQQGLTGVYDVLLPFIDFIKIDASATDNDLLPKIVDRFKGKQLVAERVEIDDVFDAYRESGFRYFQGFACGAPVLMEYNRVDPKHMGVVKIYNMLLDGTPMDQIAKEMRNHNELSMQLLQYLHSHSLNNPFPNRSIEEIIVKMGTEQLKHWLSLIIFAKSGQTIQEGKSPLSKLMEQRIDVMHCTISCMQSEDEQLFDSARLMALISLMEPVLGLPLKAALSGLPVDNHIEDALLLHSGRLGKIFGLALALEKDDAASVRLLMDELGLEPEILPTLKNMIKM</sequence>
<reference evidence="2 3" key="1">
    <citation type="submission" date="2024-03" db="EMBL/GenBank/DDBJ databases">
        <title>Sulfurimonas sp. HSL3-1.</title>
        <authorList>
            <person name="Wang S."/>
        </authorList>
    </citation>
    <scope>NUCLEOTIDE SEQUENCE [LARGE SCALE GENOMIC DNA]</scope>
    <source>
        <strain evidence="2 3">HSL3-1</strain>
    </source>
</reference>
<dbReference type="InterPro" id="IPR001633">
    <property type="entry name" value="EAL_dom"/>
</dbReference>
<dbReference type="Gene3D" id="3.20.20.450">
    <property type="entry name" value="EAL domain"/>
    <property type="match status" value="1"/>
</dbReference>
<dbReference type="InterPro" id="IPR035919">
    <property type="entry name" value="EAL_sf"/>
</dbReference>
<organism evidence="2 3">
    <name type="scientific">Sulfurimonas diazotrophicus</name>
    <dbReference type="NCBI Taxonomy" id="3131939"/>
    <lineage>
        <taxon>Bacteria</taxon>
        <taxon>Pseudomonadati</taxon>
        <taxon>Campylobacterota</taxon>
        <taxon>Epsilonproteobacteria</taxon>
        <taxon>Campylobacterales</taxon>
        <taxon>Sulfurimonadaceae</taxon>
        <taxon>Sulfurimonas</taxon>
    </lineage>
</organism>
<evidence type="ECO:0000259" key="1">
    <source>
        <dbReference type="Pfam" id="PF00563"/>
    </source>
</evidence>